<proteinExistence type="predicted"/>
<dbReference type="GO" id="GO:0008483">
    <property type="term" value="F:transaminase activity"/>
    <property type="evidence" value="ECO:0007669"/>
    <property type="project" value="UniProtKB-KW"/>
</dbReference>
<keyword evidence="1" id="KW-0808">Transferase</keyword>
<organism evidence="1">
    <name type="scientific">Zea mays</name>
    <name type="common">Maize</name>
    <dbReference type="NCBI Taxonomy" id="4577"/>
    <lineage>
        <taxon>Eukaryota</taxon>
        <taxon>Viridiplantae</taxon>
        <taxon>Streptophyta</taxon>
        <taxon>Embryophyta</taxon>
        <taxon>Tracheophyta</taxon>
        <taxon>Spermatophyta</taxon>
        <taxon>Magnoliopsida</taxon>
        <taxon>Liliopsida</taxon>
        <taxon>Poales</taxon>
        <taxon>Poaceae</taxon>
        <taxon>PACMAD clade</taxon>
        <taxon>Panicoideae</taxon>
        <taxon>Andropogonodae</taxon>
        <taxon>Andropogoneae</taxon>
        <taxon>Tripsacinae</taxon>
        <taxon>Zea</taxon>
    </lineage>
</organism>
<dbReference type="EMBL" id="CM000781">
    <property type="protein sequence ID" value="AQK70760.1"/>
    <property type="molecule type" value="Genomic_DNA"/>
</dbReference>
<dbReference type="AlphaFoldDB" id="A0A1D6H7M2"/>
<dbReference type="PANTHER" id="PTHR45744:SF5">
    <property type="entry name" value="NICOTIANAMINE AMINOTRANSFERASE 1"/>
    <property type="match status" value="1"/>
</dbReference>
<reference evidence="1" key="1">
    <citation type="submission" date="2015-12" db="EMBL/GenBank/DDBJ databases">
        <title>Update maize B73 reference genome by single molecule sequencing technologies.</title>
        <authorList>
            <consortium name="Maize Genome Sequencing Project"/>
            <person name="Ware D."/>
        </authorList>
    </citation>
    <scope>NUCLEOTIDE SEQUENCE</scope>
    <source>
        <tissue evidence="1">Seedling</tissue>
    </source>
</reference>
<gene>
    <name evidence="1" type="ORF">ZEAMMB73_Zm00001d016441</name>
</gene>
<accession>A0A1D6H7M2</accession>
<dbReference type="Gene3D" id="3.90.1150.10">
    <property type="entry name" value="Aspartate Aminotransferase, domain 1"/>
    <property type="match status" value="1"/>
</dbReference>
<dbReference type="PANTHER" id="PTHR45744">
    <property type="entry name" value="TYROSINE AMINOTRANSFERASE"/>
    <property type="match status" value="1"/>
</dbReference>
<dbReference type="Gene3D" id="3.40.640.10">
    <property type="entry name" value="Type I PLP-dependent aspartate aminotransferase-like (Major domain)"/>
    <property type="match status" value="1"/>
</dbReference>
<keyword evidence="1" id="KW-0032">Aminotransferase</keyword>
<evidence type="ECO:0000313" key="1">
    <source>
        <dbReference type="EMBL" id="AQK70760.1"/>
    </source>
</evidence>
<sequence length="183" mass="20114">MSIRAVRFKISASLDARDPRPVLPLAHGDPSVFPAFRTAAEAEDAVAAALRTGKFNCYPAGVGLPEARRYGQSIPSFFRWCARCSGARCHHQPTCLNNPLILPTTSNLLTRHKRVRISKRERKPPGTCCLAGVDLLVLMKHSIGLAVSNSQHTGLSRQAKHCQIHTNIPVVSNYAINNWQNIV</sequence>
<name>A0A1D6H7M2_MAIZE</name>
<protein>
    <submittedName>
        <fullName evidence="1">Tyrosine aminotransferase</fullName>
    </submittedName>
</protein>
<dbReference type="InterPro" id="IPR015422">
    <property type="entry name" value="PyrdxlP-dep_Trfase_small"/>
</dbReference>
<dbReference type="InterPro" id="IPR015421">
    <property type="entry name" value="PyrdxlP-dep_Trfase_major"/>
</dbReference>